<feature type="compositionally biased region" description="Basic residues" evidence="2">
    <location>
        <begin position="166"/>
        <end position="184"/>
    </location>
</feature>
<proteinExistence type="predicted"/>
<feature type="domain" description="DUF4729" evidence="3">
    <location>
        <begin position="263"/>
        <end position="399"/>
    </location>
</feature>
<dbReference type="InParanoid" id="A0A7M7H894"/>
<dbReference type="Pfam" id="PF15866">
    <property type="entry name" value="DUF4729"/>
    <property type="match status" value="1"/>
</dbReference>
<dbReference type="Proteomes" id="UP000002358">
    <property type="component" value="Chromosome 3"/>
</dbReference>
<evidence type="ECO:0000259" key="3">
    <source>
        <dbReference type="Pfam" id="PF15866"/>
    </source>
</evidence>
<feature type="coiled-coil region" evidence="1">
    <location>
        <begin position="197"/>
        <end position="227"/>
    </location>
</feature>
<feature type="region of interest" description="Disordered" evidence="2">
    <location>
        <begin position="156"/>
        <end position="188"/>
    </location>
</feature>
<dbReference type="OrthoDB" id="6762376at2759"/>
<protein>
    <recommendedName>
        <fullName evidence="3">DUF4729 domain-containing protein</fullName>
    </recommendedName>
</protein>
<evidence type="ECO:0000313" key="4">
    <source>
        <dbReference type="EnsemblMetazoa" id="XP_008203504"/>
    </source>
</evidence>
<sequence>MEQQQLQADRSEPTCDQDYLMPKNSRYKGAELHLYYQKQEIQNQQQGEKALADNRSRASMDPTEYGDDEEEEEEEEEDDSKFRLDEMRYSDARMGICSVCHFSISGNDASPSDFEKALLCSDGHLLCHQCVQRFDIQSDTNCVLCAATESQQSISSVSRASSVKSIKPKRRARNHPVPRPRRSQRRNEVHYGLNYGAESCEDNWEETEQEEANYEESREEFQHVQTEAKQRSYCSIVQKEESAPSKAQINGQMMTECSRRPIQCPLLDCAVNVAFSALTNHFIFDHPEVPILIVDPGEKSTLVVNFDGLVYDSSRCLALLLVSGKLSGPAAKQFNGSHIHPRYKNRLPLPILAARLHCNASHDGGETGKGNHEDGGDVVIAWVAGLDIGNSTTLRCSIQHRRRGVPLSDVHWSDQFLAHCPKTEGGLSNRGLRHTARWLHQSHNFRLQKSQRQRHDTLISGIFTIQHSKLRIASTNVFGQRSRENLRSVVAKA</sequence>
<feature type="compositionally biased region" description="Acidic residues" evidence="2">
    <location>
        <begin position="64"/>
        <end position="79"/>
    </location>
</feature>
<keyword evidence="1" id="KW-0175">Coiled coil</keyword>
<dbReference type="AlphaFoldDB" id="A0A7M7H894"/>
<evidence type="ECO:0000256" key="2">
    <source>
        <dbReference type="SAM" id="MobiDB-lite"/>
    </source>
</evidence>
<feature type="compositionally biased region" description="Low complexity" evidence="2">
    <location>
        <begin position="156"/>
        <end position="165"/>
    </location>
</feature>
<organism evidence="4 5">
    <name type="scientific">Nasonia vitripennis</name>
    <name type="common">Parasitic wasp</name>
    <dbReference type="NCBI Taxonomy" id="7425"/>
    <lineage>
        <taxon>Eukaryota</taxon>
        <taxon>Metazoa</taxon>
        <taxon>Ecdysozoa</taxon>
        <taxon>Arthropoda</taxon>
        <taxon>Hexapoda</taxon>
        <taxon>Insecta</taxon>
        <taxon>Pterygota</taxon>
        <taxon>Neoptera</taxon>
        <taxon>Endopterygota</taxon>
        <taxon>Hymenoptera</taxon>
        <taxon>Apocrita</taxon>
        <taxon>Proctotrupomorpha</taxon>
        <taxon>Chalcidoidea</taxon>
        <taxon>Pteromalidae</taxon>
        <taxon>Pteromalinae</taxon>
        <taxon>Nasonia</taxon>
    </lineage>
</organism>
<evidence type="ECO:0000313" key="5">
    <source>
        <dbReference type="Proteomes" id="UP000002358"/>
    </source>
</evidence>
<dbReference type="EnsemblMetazoa" id="XM_008205282">
    <property type="protein sequence ID" value="XP_008203504"/>
    <property type="gene ID" value="LOC100679314"/>
</dbReference>
<name>A0A7M7H894_NASVI</name>
<keyword evidence="5" id="KW-1185">Reference proteome</keyword>
<dbReference type="InterPro" id="IPR031732">
    <property type="entry name" value="DUF4729"/>
</dbReference>
<feature type="region of interest" description="Disordered" evidence="2">
    <location>
        <begin position="1"/>
        <end position="23"/>
    </location>
</feature>
<reference evidence="4" key="1">
    <citation type="submission" date="2021-01" db="UniProtKB">
        <authorList>
            <consortium name="EnsemblMetazoa"/>
        </authorList>
    </citation>
    <scope>IDENTIFICATION</scope>
</reference>
<accession>A0A7M7H894</accession>
<evidence type="ECO:0000256" key="1">
    <source>
        <dbReference type="SAM" id="Coils"/>
    </source>
</evidence>
<feature type="region of interest" description="Disordered" evidence="2">
    <location>
        <begin position="38"/>
        <end position="83"/>
    </location>
</feature>
<gene>
    <name evidence="4" type="primary">100679314</name>
</gene>